<keyword evidence="4" id="KW-1064">Adaptive immunity</keyword>
<evidence type="ECO:0000313" key="10">
    <source>
        <dbReference type="Ensembl" id="ENSLLEP00000032947.1"/>
    </source>
</evidence>
<dbReference type="OrthoDB" id="10043043at2759"/>
<sequence length="279" mass="31530">MQGMCSVLRLLLLCCCLCCSVTGFVIEEFTLCSFGDDKGGNVTFNYVMVFNRQPIVQYDTTYKEFEPMSGMIPKLYAVAVNICDNLTNPRMVDYMQEKERTCKKDVQEYWESTERRTVKPSMKVFLPESIGTETPNSLVCHVWGFYPSDISVSWVKNNEIVISNTSEAVPVGDWTYQVVARQDVRDSSPDDEYTCVVQHPSTDHLMMMSWKQGLTSSQIVKFSISSVIFALGLIASVSGFVIWRWFNRSGYIPIQGYNDGDSIFTGPSALSPHRRTPGV</sequence>
<keyword evidence="11" id="KW-1185">Reference proteome</keyword>
<dbReference type="Gene3D" id="3.10.320.10">
    <property type="entry name" value="Class II Histocompatibility Antigen, M Beta Chain, Chain B, domain 1"/>
    <property type="match status" value="1"/>
</dbReference>
<evidence type="ECO:0000256" key="3">
    <source>
        <dbReference type="ARBA" id="ARBA00022989"/>
    </source>
</evidence>
<dbReference type="InterPro" id="IPR003006">
    <property type="entry name" value="Ig/MHC_CS"/>
</dbReference>
<dbReference type="InterPro" id="IPR013783">
    <property type="entry name" value="Ig-like_fold"/>
</dbReference>
<feature type="domain" description="Ig-like" evidence="9">
    <location>
        <begin position="120"/>
        <end position="209"/>
    </location>
</feature>
<evidence type="ECO:0000259" key="9">
    <source>
        <dbReference type="PROSITE" id="PS50835"/>
    </source>
</evidence>
<dbReference type="GeneTree" id="ENSGT00940000160381"/>
<dbReference type="InterPro" id="IPR014745">
    <property type="entry name" value="MHC_II_a/b_N"/>
</dbReference>
<dbReference type="GO" id="GO:0042613">
    <property type="term" value="C:MHC class II protein complex"/>
    <property type="evidence" value="ECO:0007669"/>
    <property type="project" value="UniProtKB-KW"/>
</dbReference>
<keyword evidence="2 7" id="KW-0812">Transmembrane</keyword>
<dbReference type="GO" id="GO:0002504">
    <property type="term" value="P:antigen processing and presentation of peptide or polysaccharide antigen via MHC class II"/>
    <property type="evidence" value="ECO:0007669"/>
    <property type="project" value="UniProtKB-KW"/>
</dbReference>
<organism evidence="10 11">
    <name type="scientific">Leptobrachium leishanense</name>
    <name type="common">Leishan spiny toad</name>
    <dbReference type="NCBI Taxonomy" id="445787"/>
    <lineage>
        <taxon>Eukaryota</taxon>
        <taxon>Metazoa</taxon>
        <taxon>Chordata</taxon>
        <taxon>Craniata</taxon>
        <taxon>Vertebrata</taxon>
        <taxon>Euteleostomi</taxon>
        <taxon>Amphibia</taxon>
        <taxon>Batrachia</taxon>
        <taxon>Anura</taxon>
        <taxon>Pelobatoidea</taxon>
        <taxon>Megophryidae</taxon>
        <taxon>Leptobrachium</taxon>
    </lineage>
</organism>
<keyword evidence="4" id="KW-0391">Immunity</keyword>
<evidence type="ECO:0000256" key="8">
    <source>
        <dbReference type="SAM" id="SignalP"/>
    </source>
</evidence>
<dbReference type="GO" id="GO:0002250">
    <property type="term" value="P:adaptive immune response"/>
    <property type="evidence" value="ECO:0007669"/>
    <property type="project" value="UniProtKB-KW"/>
</dbReference>
<dbReference type="Pfam" id="PF07654">
    <property type="entry name" value="C1-set"/>
    <property type="match status" value="1"/>
</dbReference>
<feature type="transmembrane region" description="Helical" evidence="7">
    <location>
        <begin position="222"/>
        <end position="246"/>
    </location>
</feature>
<dbReference type="Gene3D" id="2.60.40.10">
    <property type="entry name" value="Immunoglobulins"/>
    <property type="match status" value="1"/>
</dbReference>
<dbReference type="InterPro" id="IPR007110">
    <property type="entry name" value="Ig-like_dom"/>
</dbReference>
<dbReference type="InterPro" id="IPR003597">
    <property type="entry name" value="Ig_C1-set"/>
</dbReference>
<proteinExistence type="predicted"/>
<reference evidence="10" key="2">
    <citation type="submission" date="2025-09" db="UniProtKB">
        <authorList>
            <consortium name="Ensembl"/>
        </authorList>
    </citation>
    <scope>IDENTIFICATION</scope>
</reference>
<feature type="chain" id="PRO_5034295135" description="Ig-like domain-containing protein" evidence="8">
    <location>
        <begin position="24"/>
        <end position="279"/>
    </location>
</feature>
<dbReference type="InterPro" id="IPR050160">
    <property type="entry name" value="MHC/Immunoglobulin"/>
</dbReference>
<dbReference type="Ensembl" id="ENSLLET00000034210.1">
    <property type="protein sequence ID" value="ENSLLEP00000032947.1"/>
    <property type="gene ID" value="ENSLLEG00000020875.1"/>
</dbReference>
<dbReference type="PROSITE" id="PS50835">
    <property type="entry name" value="IG_LIKE"/>
    <property type="match status" value="1"/>
</dbReference>
<evidence type="ECO:0000256" key="5">
    <source>
        <dbReference type="ARBA" id="ARBA00023136"/>
    </source>
</evidence>
<protein>
    <recommendedName>
        <fullName evidence="9">Ig-like domain-containing protein</fullName>
    </recommendedName>
</protein>
<evidence type="ECO:0000256" key="4">
    <source>
        <dbReference type="ARBA" id="ARBA00023130"/>
    </source>
</evidence>
<comment type="subcellular location">
    <subcellularLocation>
        <location evidence="1">Membrane</location>
        <topology evidence="1">Single-pass type I membrane protein</topology>
    </subcellularLocation>
</comment>
<accession>A0A8C5Q734</accession>
<dbReference type="SUPFAM" id="SSF48726">
    <property type="entry name" value="Immunoglobulin"/>
    <property type="match status" value="1"/>
</dbReference>
<evidence type="ECO:0000256" key="1">
    <source>
        <dbReference type="ARBA" id="ARBA00004479"/>
    </source>
</evidence>
<dbReference type="AlphaFoldDB" id="A0A8C5Q734"/>
<feature type="signal peptide" evidence="8">
    <location>
        <begin position="1"/>
        <end position="23"/>
    </location>
</feature>
<keyword evidence="3 7" id="KW-1133">Transmembrane helix</keyword>
<dbReference type="PANTHER" id="PTHR19944">
    <property type="entry name" value="MHC CLASS II-RELATED"/>
    <property type="match status" value="1"/>
</dbReference>
<evidence type="ECO:0000313" key="11">
    <source>
        <dbReference type="Proteomes" id="UP000694569"/>
    </source>
</evidence>
<keyword evidence="8" id="KW-0732">Signal</keyword>
<evidence type="ECO:0000256" key="7">
    <source>
        <dbReference type="SAM" id="Phobius"/>
    </source>
</evidence>
<keyword evidence="5 7" id="KW-0472">Membrane</keyword>
<dbReference type="PANTHER" id="PTHR19944:SF65">
    <property type="entry name" value="HLA CLASS II HISTOCOMPATIBILITY ANTIGEN, DM BETA CHAIN"/>
    <property type="match status" value="1"/>
</dbReference>
<dbReference type="InterPro" id="IPR036179">
    <property type="entry name" value="Ig-like_dom_sf"/>
</dbReference>
<keyword evidence="6" id="KW-0491">MHC II</keyword>
<dbReference type="PROSITE" id="PS00290">
    <property type="entry name" value="IG_MHC"/>
    <property type="match status" value="1"/>
</dbReference>
<evidence type="ECO:0000256" key="2">
    <source>
        <dbReference type="ARBA" id="ARBA00022692"/>
    </source>
</evidence>
<name>A0A8C5Q734_9ANUR</name>
<dbReference type="Proteomes" id="UP000694569">
    <property type="component" value="Unplaced"/>
</dbReference>
<evidence type="ECO:0000256" key="6">
    <source>
        <dbReference type="ARBA" id="ARBA00023182"/>
    </source>
</evidence>
<dbReference type="SMART" id="SM00407">
    <property type="entry name" value="IGc1"/>
    <property type="match status" value="1"/>
</dbReference>
<reference evidence="10" key="1">
    <citation type="submission" date="2025-08" db="UniProtKB">
        <authorList>
            <consortium name="Ensembl"/>
        </authorList>
    </citation>
    <scope>IDENTIFICATION</scope>
</reference>